<dbReference type="EMBL" id="JACEIQ010000001">
    <property type="protein sequence ID" value="MBA4493000.1"/>
    <property type="molecule type" value="Genomic_DNA"/>
</dbReference>
<dbReference type="PROSITE" id="PS50022">
    <property type="entry name" value="FA58C_3"/>
    <property type="match status" value="1"/>
</dbReference>
<evidence type="ECO:0000313" key="3">
    <source>
        <dbReference type="Proteomes" id="UP000535491"/>
    </source>
</evidence>
<evidence type="ECO:0000259" key="1">
    <source>
        <dbReference type="PROSITE" id="PS50022"/>
    </source>
</evidence>
<dbReference type="Pfam" id="PF00754">
    <property type="entry name" value="F5_F8_type_C"/>
    <property type="match status" value="1"/>
</dbReference>
<reference evidence="2 3" key="1">
    <citation type="submission" date="2020-07" db="EMBL/GenBank/DDBJ databases">
        <authorList>
            <person name="Feng H."/>
        </authorList>
    </citation>
    <scope>NUCLEOTIDE SEQUENCE [LARGE SCALE GENOMIC DNA]</scope>
    <source>
        <strain evidence="3">s-10</strain>
    </source>
</reference>
<dbReference type="InterPro" id="IPR059186">
    <property type="entry name" value="SACTE_4363"/>
</dbReference>
<organism evidence="2 3">
    <name type="scientific">Paenactinomyces guangxiensis</name>
    <dbReference type="NCBI Taxonomy" id="1490290"/>
    <lineage>
        <taxon>Bacteria</taxon>
        <taxon>Bacillati</taxon>
        <taxon>Bacillota</taxon>
        <taxon>Bacilli</taxon>
        <taxon>Bacillales</taxon>
        <taxon>Thermoactinomycetaceae</taxon>
        <taxon>Paenactinomyces</taxon>
    </lineage>
</organism>
<evidence type="ECO:0000313" key="2">
    <source>
        <dbReference type="EMBL" id="MBA4493000.1"/>
    </source>
</evidence>
<name>A0A7W1WN65_9BACL</name>
<dbReference type="AlphaFoldDB" id="A0A7W1WN65"/>
<dbReference type="RefSeq" id="WP_181750220.1">
    <property type="nucleotide sequence ID" value="NZ_JACEIQ010000001.1"/>
</dbReference>
<dbReference type="CDD" id="cd23669">
    <property type="entry name" value="GH55_SacteLam55A-like"/>
    <property type="match status" value="1"/>
</dbReference>
<accession>A0A7W1WN65</accession>
<dbReference type="Gene3D" id="2.60.120.260">
    <property type="entry name" value="Galactose-binding domain-like"/>
    <property type="match status" value="1"/>
</dbReference>
<proteinExistence type="predicted"/>
<dbReference type="InterPro" id="IPR000421">
    <property type="entry name" value="FA58C"/>
</dbReference>
<dbReference type="Proteomes" id="UP000535491">
    <property type="component" value="Unassembled WGS sequence"/>
</dbReference>
<keyword evidence="3" id="KW-1185">Reference proteome</keyword>
<gene>
    <name evidence="2" type="ORF">H1191_01555</name>
</gene>
<sequence>MLRKLLWVIPLLIAFLTPLLIKPGISNAVGISEANQTLFGPNVYIFDDSMSDNEIQNILTSKFKAMETNQFGSERFAFLFKPGSYNVDVKVGYYTTVAGLGQNPDDVNITGGFNTDAQWFNGNATQNFWRSVENFTVNESDGSSSRWAVSQAAPMRRMHFKGNLDLFDFDQWWNAGWASGGYIADSVIDGNVVPGSQQQFFSRNNSYGNWNNSVWNTVLLGDENPPPNVNTFPEPSYTVIDKTPVVREKPYLYINDSGQYNVFVPGLQTNTQGVTWKNGSTPGQSIPIDNFYIAKPGTSEAASINAALRAGKHLLFTPGIYRINEPIQVNNPNTVVFGLGYPTLIPENGVTAMKVADVDGVKVSGLLFDAGTVNSSSLMEVGPENSSADHSDNPISLHDVFFRVGGAGVGRADISLKINSDDVIGDHFWIWRADHGDGVGWGVNTAANGLVVNGDDVTIYGLFVEHYQKYQTVWNGDGGRTYFYQSEIPYDIPSQDAWMSQNGTVNGYASYKVDDTVTSHEAWGLGVYSYFRDAPVKLNSAIEAPDNQGVNIHHMTTIWLAGVAGSEITHVINNTGGRVYANSPASAMRQTVTEFRGSGTGGSETVLDRTGWTATSSVTSGDDPNNILDGDLNTRWTTGQPMKPGQSLTVDMKTVKTFDRIIMDSAGSSNDYARGYEVYVSNNGASWGNPVASGTGRGAKIQVDFPEQTARYIKVVQTGNASYWWSVVEFNTIKIN</sequence>
<comment type="caution">
    <text evidence="2">The sequence shown here is derived from an EMBL/GenBank/DDBJ whole genome shotgun (WGS) entry which is preliminary data.</text>
</comment>
<dbReference type="InterPro" id="IPR008979">
    <property type="entry name" value="Galactose-bd-like_sf"/>
</dbReference>
<protein>
    <submittedName>
        <fullName evidence="2">Discoidin domain-containing protein</fullName>
    </submittedName>
</protein>
<dbReference type="InterPro" id="IPR011050">
    <property type="entry name" value="Pectin_lyase_fold/virulence"/>
</dbReference>
<dbReference type="SUPFAM" id="SSF49785">
    <property type="entry name" value="Galactose-binding domain-like"/>
    <property type="match status" value="1"/>
</dbReference>
<feature type="domain" description="F5/8 type C" evidence="1">
    <location>
        <begin position="595"/>
        <end position="735"/>
    </location>
</feature>
<dbReference type="SUPFAM" id="SSF51126">
    <property type="entry name" value="Pectin lyase-like"/>
    <property type="match status" value="1"/>
</dbReference>